<protein>
    <submittedName>
        <fullName evidence="1">Uncharacterized protein</fullName>
    </submittedName>
</protein>
<comment type="caution">
    <text evidence="1">The sequence shown here is derived from an EMBL/GenBank/DDBJ whole genome shotgun (WGS) entry which is preliminary data.</text>
</comment>
<name>A0ABR7VE55_9FLAO</name>
<proteinExistence type="predicted"/>
<evidence type="ECO:0000313" key="1">
    <source>
        <dbReference type="EMBL" id="MBD0851934.1"/>
    </source>
</evidence>
<reference evidence="1 2" key="1">
    <citation type="submission" date="2020-05" db="EMBL/GenBank/DDBJ databases">
        <title>The draft genome sequence of Maribacter arenosus CAU 1321.</title>
        <authorList>
            <person name="Mu L."/>
        </authorList>
    </citation>
    <scope>NUCLEOTIDE SEQUENCE [LARGE SCALE GENOMIC DNA]</scope>
    <source>
        <strain evidence="1 2">CAU 1321</strain>
    </source>
</reference>
<dbReference type="Proteomes" id="UP000598350">
    <property type="component" value="Unassembled WGS sequence"/>
</dbReference>
<accession>A0ABR7VE55</accession>
<sequence>MKNYADNRMHYRMLISKINQEVDFSGYLHVKGYALLKSSVGSKEYGKDQERIVLNTKRNPVSYFNRNDTQDKGWFFSYLLQRSTNFYTAITLGLEAINASHYSEVKTNHVLRAKKSTNLEAKFLIEPLKRWNYIIKERGLSLKTLESEAFNNKVLNGIYDYTKGNQITNIALPLTDTEGNIKNYILFNKPYWSPKKNKLEKFRRVMNSEYHFLFASNPTANIKAIACFESGFDAMAFHESKGFPNLFYLAFNGQLDERKLEQFFLWKNKIDPNDKLPIKLGFDHDIAGFYFDMYFLKSLMDREKKQNDFVLHRQNSEVKLQIRGREITKFGEELKTGLTNINQQIGQQPAKVISLKETLIIEIQLENILLLGHGKYGSRWYWDGFFSVLTSALEGPKIQIQKPPLHKDWNDDLIWFKTHEQLMDVSSISKGIDKSLWAVHVSKPRGNYSPIGKVMMVGEQKVLCDIGETAYRWISKEEITAFFRKKKTLVTHQENIKSASHGRKK</sequence>
<keyword evidence="2" id="KW-1185">Reference proteome</keyword>
<dbReference type="RefSeq" id="WP_188315049.1">
    <property type="nucleotide sequence ID" value="NZ_JABTCG010000005.1"/>
</dbReference>
<evidence type="ECO:0000313" key="2">
    <source>
        <dbReference type="Proteomes" id="UP000598350"/>
    </source>
</evidence>
<dbReference type="EMBL" id="JABTCG010000005">
    <property type="protein sequence ID" value="MBD0851934.1"/>
    <property type="molecule type" value="Genomic_DNA"/>
</dbReference>
<organism evidence="1 2">
    <name type="scientific">Maribacter arenosus</name>
    <dbReference type="NCBI Taxonomy" id="1854708"/>
    <lineage>
        <taxon>Bacteria</taxon>
        <taxon>Pseudomonadati</taxon>
        <taxon>Bacteroidota</taxon>
        <taxon>Flavobacteriia</taxon>
        <taxon>Flavobacteriales</taxon>
        <taxon>Flavobacteriaceae</taxon>
        <taxon>Maribacter</taxon>
    </lineage>
</organism>
<gene>
    <name evidence="1" type="ORF">HPE63_14730</name>
</gene>